<dbReference type="Proteomes" id="UP001209540">
    <property type="component" value="Unassembled WGS sequence"/>
</dbReference>
<reference evidence="1" key="2">
    <citation type="submission" date="2023-02" db="EMBL/GenBank/DDBJ databases">
        <authorList>
            <consortium name="DOE Joint Genome Institute"/>
            <person name="Mondo S.J."/>
            <person name="Chang Y."/>
            <person name="Wang Y."/>
            <person name="Ahrendt S."/>
            <person name="Andreopoulos W."/>
            <person name="Barry K."/>
            <person name="Beard J."/>
            <person name="Benny G.L."/>
            <person name="Blankenship S."/>
            <person name="Bonito G."/>
            <person name="Cuomo C."/>
            <person name="Desiro A."/>
            <person name="Gervers K.A."/>
            <person name="Hundley H."/>
            <person name="Kuo A."/>
            <person name="LaButti K."/>
            <person name="Lang B.F."/>
            <person name="Lipzen A."/>
            <person name="O'Donnell K."/>
            <person name="Pangilinan J."/>
            <person name="Reynolds N."/>
            <person name="Sandor L."/>
            <person name="Smith M.W."/>
            <person name="Tsang A."/>
            <person name="Grigoriev I.V."/>
            <person name="Stajich J.E."/>
            <person name="Spatafora J.W."/>
        </authorList>
    </citation>
    <scope>NUCLEOTIDE SEQUENCE</scope>
    <source>
        <strain evidence="1">RSA 2281</strain>
    </source>
</reference>
<organism evidence="1 2">
    <name type="scientific">Phascolomyces articulosus</name>
    <dbReference type="NCBI Taxonomy" id="60185"/>
    <lineage>
        <taxon>Eukaryota</taxon>
        <taxon>Fungi</taxon>
        <taxon>Fungi incertae sedis</taxon>
        <taxon>Mucoromycota</taxon>
        <taxon>Mucoromycotina</taxon>
        <taxon>Mucoromycetes</taxon>
        <taxon>Mucorales</taxon>
        <taxon>Lichtheimiaceae</taxon>
        <taxon>Phascolomyces</taxon>
    </lineage>
</organism>
<gene>
    <name evidence="1" type="ORF">BDA99DRAFT_544510</name>
</gene>
<dbReference type="AlphaFoldDB" id="A0AAD5JVT1"/>
<proteinExistence type="predicted"/>
<accession>A0AAD5JVT1</accession>
<evidence type="ECO:0000313" key="2">
    <source>
        <dbReference type="Proteomes" id="UP001209540"/>
    </source>
</evidence>
<dbReference type="EMBL" id="JAIXMP010000075">
    <property type="protein sequence ID" value="KAI9243339.1"/>
    <property type="molecule type" value="Genomic_DNA"/>
</dbReference>
<name>A0AAD5JVT1_9FUNG</name>
<comment type="caution">
    <text evidence="1">The sequence shown here is derived from an EMBL/GenBank/DDBJ whole genome shotgun (WGS) entry which is preliminary data.</text>
</comment>
<evidence type="ECO:0000313" key="1">
    <source>
        <dbReference type="EMBL" id="KAI9243339.1"/>
    </source>
</evidence>
<protein>
    <submittedName>
        <fullName evidence="1">Uncharacterized protein</fullName>
    </submittedName>
</protein>
<keyword evidence="2" id="KW-1185">Reference proteome</keyword>
<reference evidence="1" key="1">
    <citation type="journal article" date="2022" name="IScience">
        <title>Evolution of zygomycete secretomes and the origins of terrestrial fungal ecologies.</title>
        <authorList>
            <person name="Chang Y."/>
            <person name="Wang Y."/>
            <person name="Mondo S."/>
            <person name="Ahrendt S."/>
            <person name="Andreopoulos W."/>
            <person name="Barry K."/>
            <person name="Beard J."/>
            <person name="Benny G.L."/>
            <person name="Blankenship S."/>
            <person name="Bonito G."/>
            <person name="Cuomo C."/>
            <person name="Desiro A."/>
            <person name="Gervers K.A."/>
            <person name="Hundley H."/>
            <person name="Kuo A."/>
            <person name="LaButti K."/>
            <person name="Lang B.F."/>
            <person name="Lipzen A."/>
            <person name="O'Donnell K."/>
            <person name="Pangilinan J."/>
            <person name="Reynolds N."/>
            <person name="Sandor L."/>
            <person name="Smith M.E."/>
            <person name="Tsang A."/>
            <person name="Grigoriev I.V."/>
            <person name="Stajich J.E."/>
            <person name="Spatafora J.W."/>
        </authorList>
    </citation>
    <scope>NUCLEOTIDE SEQUENCE</scope>
    <source>
        <strain evidence="1">RSA 2281</strain>
    </source>
</reference>
<sequence length="175" mass="19880">MGVDDTALASMIPSTVLDSVSASLSASSPIELKSLENVSLSYCFGVTSQGFIHFLESMGKQLREPHLNDISYDRINFNVNVFQCIAHKLVNLEELSWLEVYFDTFYTDNDPELCELQNLQRKMDQVAKEWKFITRFNSDLGQANDLVPGTESHFVKVTNNHAEFSYRSNVDLSLR</sequence>